<accession>A0AC60Q6Q9</accession>
<proteinExistence type="predicted"/>
<organism evidence="1 2">
    <name type="scientific">Ixodes persulcatus</name>
    <name type="common">Taiga tick</name>
    <dbReference type="NCBI Taxonomy" id="34615"/>
    <lineage>
        <taxon>Eukaryota</taxon>
        <taxon>Metazoa</taxon>
        <taxon>Ecdysozoa</taxon>
        <taxon>Arthropoda</taxon>
        <taxon>Chelicerata</taxon>
        <taxon>Arachnida</taxon>
        <taxon>Acari</taxon>
        <taxon>Parasitiformes</taxon>
        <taxon>Ixodida</taxon>
        <taxon>Ixodoidea</taxon>
        <taxon>Ixodidae</taxon>
        <taxon>Ixodinae</taxon>
        <taxon>Ixodes</taxon>
    </lineage>
</organism>
<sequence>MPSAACAGGVPSAATARGKWCTGRASRWRVGTSGETPRLMWGTSQCSVIFILGRVAADVVGEAADARRPCRGTVFVEVPFFVGWSGEGRTWNEYGSESQVLLSRIQNALKGP</sequence>
<dbReference type="Proteomes" id="UP000805193">
    <property type="component" value="Unassembled WGS sequence"/>
</dbReference>
<name>A0AC60Q6Q9_IXOPE</name>
<evidence type="ECO:0000313" key="2">
    <source>
        <dbReference type="Proteomes" id="UP000805193"/>
    </source>
</evidence>
<reference evidence="1 2" key="1">
    <citation type="journal article" date="2020" name="Cell">
        <title>Large-Scale Comparative Analyses of Tick Genomes Elucidate Their Genetic Diversity and Vector Capacities.</title>
        <authorList>
            <consortium name="Tick Genome and Microbiome Consortium (TIGMIC)"/>
            <person name="Jia N."/>
            <person name="Wang J."/>
            <person name="Shi W."/>
            <person name="Du L."/>
            <person name="Sun Y."/>
            <person name="Zhan W."/>
            <person name="Jiang J.F."/>
            <person name="Wang Q."/>
            <person name="Zhang B."/>
            <person name="Ji P."/>
            <person name="Bell-Sakyi L."/>
            <person name="Cui X.M."/>
            <person name="Yuan T.T."/>
            <person name="Jiang B.G."/>
            <person name="Yang W.F."/>
            <person name="Lam T.T."/>
            <person name="Chang Q.C."/>
            <person name="Ding S.J."/>
            <person name="Wang X.J."/>
            <person name="Zhu J.G."/>
            <person name="Ruan X.D."/>
            <person name="Zhao L."/>
            <person name="Wei J.T."/>
            <person name="Ye R.Z."/>
            <person name="Que T.C."/>
            <person name="Du C.H."/>
            <person name="Zhou Y.H."/>
            <person name="Cheng J.X."/>
            <person name="Dai P.F."/>
            <person name="Guo W.B."/>
            <person name="Han X.H."/>
            <person name="Huang E.J."/>
            <person name="Li L.F."/>
            <person name="Wei W."/>
            <person name="Gao Y.C."/>
            <person name="Liu J.Z."/>
            <person name="Shao H.Z."/>
            <person name="Wang X."/>
            <person name="Wang C.C."/>
            <person name="Yang T.C."/>
            <person name="Huo Q.B."/>
            <person name="Li W."/>
            <person name="Chen H.Y."/>
            <person name="Chen S.E."/>
            <person name="Zhou L.G."/>
            <person name="Ni X.B."/>
            <person name="Tian J.H."/>
            <person name="Sheng Y."/>
            <person name="Liu T."/>
            <person name="Pan Y.S."/>
            <person name="Xia L.Y."/>
            <person name="Li J."/>
            <person name="Zhao F."/>
            <person name="Cao W.C."/>
        </authorList>
    </citation>
    <scope>NUCLEOTIDE SEQUENCE [LARGE SCALE GENOMIC DNA]</scope>
    <source>
        <strain evidence="1">Iper-2018</strain>
    </source>
</reference>
<keyword evidence="2" id="KW-1185">Reference proteome</keyword>
<evidence type="ECO:0000313" key="1">
    <source>
        <dbReference type="EMBL" id="KAG0428632.1"/>
    </source>
</evidence>
<comment type="caution">
    <text evidence="1">The sequence shown here is derived from an EMBL/GenBank/DDBJ whole genome shotgun (WGS) entry which is preliminary data.</text>
</comment>
<gene>
    <name evidence="1" type="ORF">HPB47_024391</name>
</gene>
<protein>
    <submittedName>
        <fullName evidence="1">Uncharacterized protein</fullName>
    </submittedName>
</protein>
<dbReference type="EMBL" id="JABSTQ010009500">
    <property type="protein sequence ID" value="KAG0428632.1"/>
    <property type="molecule type" value="Genomic_DNA"/>
</dbReference>